<feature type="region of interest" description="Disordered" evidence="1">
    <location>
        <begin position="1"/>
        <end position="51"/>
    </location>
</feature>
<feature type="region of interest" description="Disordered" evidence="1">
    <location>
        <begin position="118"/>
        <end position="154"/>
    </location>
</feature>
<organism evidence="2 3">
    <name type="scientific">Actinacidiphila acidipaludis</name>
    <dbReference type="NCBI Taxonomy" id="2873382"/>
    <lineage>
        <taxon>Bacteria</taxon>
        <taxon>Bacillati</taxon>
        <taxon>Actinomycetota</taxon>
        <taxon>Actinomycetes</taxon>
        <taxon>Kitasatosporales</taxon>
        <taxon>Streptomycetaceae</taxon>
        <taxon>Actinacidiphila</taxon>
    </lineage>
</organism>
<gene>
    <name evidence="2" type="ORF">K7862_24975</name>
</gene>
<proteinExistence type="predicted"/>
<keyword evidence="3" id="KW-1185">Reference proteome</keyword>
<accession>A0ABS7QDV6</accession>
<sequence>MAEPVSHAAPERPAPPADAGWDPGGEPGERAADEAAPEGDRADAAMADHRGVPPYRARVEYANGQWHLAVESLNDHPDRGEVDSVVVTVSGREPHGGRPPVEVDRKLRDCGFDRHGEWARHDEGWSTPCAQSDTRAAPAAPPVPSPDDEDHPRE</sequence>
<dbReference type="EMBL" id="JAINZZ010000038">
    <property type="protein sequence ID" value="MBY8880864.1"/>
    <property type="molecule type" value="Genomic_DNA"/>
</dbReference>
<name>A0ABS7QDV6_9ACTN</name>
<evidence type="ECO:0000313" key="3">
    <source>
        <dbReference type="Proteomes" id="UP000778578"/>
    </source>
</evidence>
<dbReference type="RefSeq" id="WP_222966340.1">
    <property type="nucleotide sequence ID" value="NZ_JAINZZ010000038.1"/>
</dbReference>
<evidence type="ECO:0000313" key="2">
    <source>
        <dbReference type="EMBL" id="MBY8880864.1"/>
    </source>
</evidence>
<evidence type="ECO:0000256" key="1">
    <source>
        <dbReference type="SAM" id="MobiDB-lite"/>
    </source>
</evidence>
<reference evidence="2 3" key="1">
    <citation type="submission" date="2021-08" db="EMBL/GenBank/DDBJ databases">
        <title>WGS of actinomycetes from Thailand.</title>
        <authorList>
            <person name="Thawai C."/>
        </authorList>
    </citation>
    <scope>NUCLEOTIDE SEQUENCE [LARGE SCALE GENOMIC DNA]</scope>
    <source>
        <strain evidence="2 3">PLK6-54</strain>
    </source>
</reference>
<dbReference type="Proteomes" id="UP000778578">
    <property type="component" value="Unassembled WGS sequence"/>
</dbReference>
<comment type="caution">
    <text evidence="2">The sequence shown here is derived from an EMBL/GenBank/DDBJ whole genome shotgun (WGS) entry which is preliminary data.</text>
</comment>
<feature type="compositionally biased region" description="Basic and acidic residues" evidence="1">
    <location>
        <begin position="27"/>
        <end position="51"/>
    </location>
</feature>
<protein>
    <submittedName>
        <fullName evidence="2">Uncharacterized protein</fullName>
    </submittedName>
</protein>